<dbReference type="InterPro" id="IPR027417">
    <property type="entry name" value="P-loop_NTPase"/>
</dbReference>
<dbReference type="OrthoDB" id="267079at2759"/>
<dbReference type="GO" id="GO:0043139">
    <property type="term" value="F:5'-3' DNA helicase activity"/>
    <property type="evidence" value="ECO:0007669"/>
    <property type="project" value="UniProtKB-EC"/>
</dbReference>
<dbReference type="EMBL" id="CP059268">
    <property type="protein sequence ID" value="QLQ79245.1"/>
    <property type="molecule type" value="Genomic_DNA"/>
</dbReference>
<evidence type="ECO:0000256" key="3">
    <source>
        <dbReference type="ARBA" id="ARBA00008435"/>
    </source>
</evidence>
<dbReference type="InterPro" id="IPR013020">
    <property type="entry name" value="Rad3/Chl1-like"/>
</dbReference>
<dbReference type="GO" id="GO:0003677">
    <property type="term" value="F:DNA binding"/>
    <property type="evidence" value="ECO:0007669"/>
    <property type="project" value="UniProtKB-KW"/>
</dbReference>
<dbReference type="AlphaFoldDB" id="A0A7H9HS92"/>
<dbReference type="NCBIfam" id="TIGR00604">
    <property type="entry name" value="rad3"/>
    <property type="match status" value="1"/>
</dbReference>
<evidence type="ECO:0000256" key="5">
    <source>
        <dbReference type="ARBA" id="ARBA00017386"/>
    </source>
</evidence>
<dbReference type="Gene3D" id="3.40.50.300">
    <property type="entry name" value="P-loop containing nucleotide triphosphate hydrolases"/>
    <property type="match status" value="3"/>
</dbReference>
<dbReference type="InterPro" id="IPR014013">
    <property type="entry name" value="Helic_SF1/SF2_ATP-bd_DinG/Rad3"/>
</dbReference>
<evidence type="ECO:0000256" key="21">
    <source>
        <dbReference type="ARBA" id="ARBA00045702"/>
    </source>
</evidence>
<accession>A0A7H9HS92</accession>
<keyword evidence="14" id="KW-0413">Isomerase</keyword>
<comment type="function">
    <text evidence="21">ATP-dependent DNA helicase important for chromosome transmission and normal cell cycle progression in G(2)/M. May have a role in changing DNA topology to allow the loading of proteins involved in maintaining sister chromatid cohesion in the vicinity of the centromeres. Has a specific role in chromosome segregation during meiosis II.</text>
</comment>
<dbReference type="PANTHER" id="PTHR11472:SF41">
    <property type="entry name" value="ATP-DEPENDENT DNA HELICASE DDX11-RELATED"/>
    <property type="match status" value="1"/>
</dbReference>
<evidence type="ECO:0000256" key="16">
    <source>
        <dbReference type="ARBA" id="ARBA00023306"/>
    </source>
</evidence>
<keyword evidence="12" id="KW-0411">Iron-sulfur</keyword>
<evidence type="ECO:0000256" key="7">
    <source>
        <dbReference type="ARBA" id="ARBA00022741"/>
    </source>
</evidence>
<organism evidence="25 26">
    <name type="scientific">Torulaspora globosa</name>
    <dbReference type="NCBI Taxonomy" id="48254"/>
    <lineage>
        <taxon>Eukaryota</taxon>
        <taxon>Fungi</taxon>
        <taxon>Dikarya</taxon>
        <taxon>Ascomycota</taxon>
        <taxon>Saccharomycotina</taxon>
        <taxon>Saccharomycetes</taxon>
        <taxon>Saccharomycetales</taxon>
        <taxon>Saccharomycetaceae</taxon>
        <taxon>Torulaspora</taxon>
    </lineage>
</organism>
<keyword evidence="11" id="KW-0408">Iron</keyword>
<dbReference type="GO" id="GO:0016818">
    <property type="term" value="F:hydrolase activity, acting on acid anhydrides, in phosphorus-containing anhydrides"/>
    <property type="evidence" value="ECO:0007669"/>
    <property type="project" value="InterPro"/>
</dbReference>
<evidence type="ECO:0000256" key="11">
    <source>
        <dbReference type="ARBA" id="ARBA00023004"/>
    </source>
</evidence>
<keyword evidence="26" id="KW-1185">Reference proteome</keyword>
<keyword evidence="8" id="KW-0378">Hydrolase</keyword>
<evidence type="ECO:0000256" key="17">
    <source>
        <dbReference type="ARBA" id="ARBA00029709"/>
    </source>
</evidence>
<protein>
    <recommendedName>
        <fullName evidence="5">ATP-dependent DNA helicase CHL1</fullName>
        <ecNumber evidence="18">5.6.2.3</ecNumber>
    </recommendedName>
    <alternativeName>
        <fullName evidence="4">ATP-dependent DNA helicase chl1</fullName>
    </alternativeName>
    <alternativeName>
        <fullName evidence="17">Chromosome loss protein 1</fullName>
    </alternativeName>
    <alternativeName>
        <fullName evidence="19 20">DNA 5'-3' helicase CHL1</fullName>
    </alternativeName>
</protein>
<keyword evidence="6" id="KW-0479">Metal-binding</keyword>
<dbReference type="Pfam" id="PF13307">
    <property type="entry name" value="Helicase_C_2"/>
    <property type="match status" value="1"/>
</dbReference>
<dbReference type="InterPro" id="IPR006555">
    <property type="entry name" value="ATP-dep_Helicase_C"/>
</dbReference>
<dbReference type="PANTHER" id="PTHR11472">
    <property type="entry name" value="DNA REPAIR DEAD HELICASE RAD3/XP-D SUBFAMILY MEMBER"/>
    <property type="match status" value="1"/>
</dbReference>
<proteinExistence type="inferred from homology"/>
<evidence type="ECO:0000256" key="1">
    <source>
        <dbReference type="ARBA" id="ARBA00001966"/>
    </source>
</evidence>
<dbReference type="Pfam" id="PF06733">
    <property type="entry name" value="DEAD_2"/>
    <property type="match status" value="1"/>
</dbReference>
<dbReference type="InterPro" id="IPR045028">
    <property type="entry name" value="DinG/Rad3-like"/>
</dbReference>
<evidence type="ECO:0000256" key="13">
    <source>
        <dbReference type="ARBA" id="ARBA00023125"/>
    </source>
</evidence>
<comment type="cofactor">
    <cofactor evidence="1">
        <name>[4Fe-4S] cluster</name>
        <dbReference type="ChEBI" id="CHEBI:49883"/>
    </cofactor>
</comment>
<dbReference type="InterPro" id="IPR010614">
    <property type="entry name" value="RAD3-like_helicase_DEAD"/>
</dbReference>
<sequence length="826" mass="93713">MGGLEGCEKFGHPYEPYGIQLQLMRCIYDALSNGRKVAVVESPTGTGKTLSLICSVVSWLRRNKPDLLGGVVDEEEDEDDEPDWVNEMYRTSVLGSRLQAMREYEEHLEKVSKDLRILVPEIGGTGGDKRKRRKTASRVEISVAESDFLVQPYESDSEDTRDASADDKQKLEQEVKEMLAKLESQSGEKSSPKNENFNPVKIFYASRTHSQLNQFASQLRLPTFESSFVEQQVPVERLKYVPLASRKQLCINEDVKKWGNVEAINDACAELVKSPKGCQFYQPSSAFYKEHLSRSFRDNTFAQIQDIEDLCSLGKALHVCPYYATRDSLAGAEVITLPYQYLLSESTRIQMGIDLKDSIVIIDEAHNLVETINAIHSAEISLADLTLCNEGVKRYLERFRTRLNPGNRVNLMKLMELMRTWITFIKNNYKKPGQEIQFVDFLSSTNIDTLNIHKINRYITKSKVAYKIDTYTKSLLEESCNPNSSSKAPIKTSSNPLLFKVANFLHCLTNPAKEGRFFFEKDQVIKYMLLEPAESFQSILNDARCVILAGGTMQPVSDLLDNLFMTVPKKEISLFSCNHVIPDENLRVYIPQDAQFEFTFEKRQSVSLIKGGLFHFYLALAKNVPTSGGIVGFFPSYQYLEYVYNIWKREGLLTKLEELRKIFCESKGNEDPLPAYTEAVSKGQGALLLAVVGGKLSEGINFQDDLCRAVVMTGLPFPNVFSGELLIKTRHLENKIISSGGTTKDAKQATRDFYETICMKAVNQSIGRAIRHANDYSLIFLLDKRYANPEINKKLSQWVSRRLQSQSTVSEIIKDTRGFFSLHNHR</sequence>
<evidence type="ECO:0000256" key="4">
    <source>
        <dbReference type="ARBA" id="ARBA00016387"/>
    </source>
</evidence>
<comment type="subcellular location">
    <subcellularLocation>
        <location evidence="2">Nucleus</location>
    </subcellularLocation>
</comment>
<dbReference type="GO" id="GO:0051536">
    <property type="term" value="F:iron-sulfur cluster binding"/>
    <property type="evidence" value="ECO:0007669"/>
    <property type="project" value="UniProtKB-KW"/>
</dbReference>
<keyword evidence="9" id="KW-0347">Helicase</keyword>
<keyword evidence="10" id="KW-0067">ATP-binding</keyword>
<feature type="domain" description="Helicase ATP-binding" evidence="24">
    <location>
        <begin position="6"/>
        <end position="421"/>
    </location>
</feature>
<evidence type="ECO:0000256" key="9">
    <source>
        <dbReference type="ARBA" id="ARBA00022806"/>
    </source>
</evidence>
<dbReference type="GO" id="GO:0006139">
    <property type="term" value="P:nucleobase-containing compound metabolic process"/>
    <property type="evidence" value="ECO:0007669"/>
    <property type="project" value="InterPro"/>
</dbReference>
<evidence type="ECO:0000256" key="10">
    <source>
        <dbReference type="ARBA" id="ARBA00022840"/>
    </source>
</evidence>
<evidence type="ECO:0000256" key="22">
    <source>
        <dbReference type="ARBA" id="ARBA00048954"/>
    </source>
</evidence>
<evidence type="ECO:0000256" key="20">
    <source>
        <dbReference type="ARBA" id="ARBA00045008"/>
    </source>
</evidence>
<dbReference type="GO" id="GO:0005524">
    <property type="term" value="F:ATP binding"/>
    <property type="evidence" value="ECO:0007669"/>
    <property type="project" value="UniProtKB-KW"/>
</dbReference>
<evidence type="ECO:0000256" key="2">
    <source>
        <dbReference type="ARBA" id="ARBA00004123"/>
    </source>
</evidence>
<keyword evidence="7" id="KW-0547">Nucleotide-binding</keyword>
<evidence type="ECO:0000256" key="14">
    <source>
        <dbReference type="ARBA" id="ARBA00023235"/>
    </source>
</evidence>
<keyword evidence="23" id="KW-0175">Coiled coil</keyword>
<dbReference type="SMART" id="SM00491">
    <property type="entry name" value="HELICc2"/>
    <property type="match status" value="1"/>
</dbReference>
<dbReference type="InterPro" id="IPR006554">
    <property type="entry name" value="Helicase-like_DEXD_c2"/>
</dbReference>
<evidence type="ECO:0000256" key="15">
    <source>
        <dbReference type="ARBA" id="ARBA00023242"/>
    </source>
</evidence>
<evidence type="ECO:0000256" key="23">
    <source>
        <dbReference type="SAM" id="Coils"/>
    </source>
</evidence>
<evidence type="ECO:0000256" key="19">
    <source>
        <dbReference type="ARBA" id="ARBA00044998"/>
    </source>
</evidence>
<dbReference type="Proteomes" id="UP000510647">
    <property type="component" value="Chromosome 2"/>
</dbReference>
<dbReference type="PROSITE" id="PS51193">
    <property type="entry name" value="HELICASE_ATP_BIND_2"/>
    <property type="match status" value="1"/>
</dbReference>
<evidence type="ECO:0000256" key="12">
    <source>
        <dbReference type="ARBA" id="ARBA00023014"/>
    </source>
</evidence>
<reference evidence="25 26" key="1">
    <citation type="submission" date="2020-06" db="EMBL/GenBank/DDBJ databases">
        <title>The yeast mating-type switching endonuclease HO is a domesticated member of an unorthodox homing genetic element family.</title>
        <authorList>
            <person name="Coughlan A.Y."/>
            <person name="Lombardi L."/>
            <person name="Braun-Galleani S."/>
            <person name="Martos A.R."/>
            <person name="Galeote V."/>
            <person name="Bigey F."/>
            <person name="Dequin S."/>
            <person name="Byrne K.P."/>
            <person name="Wolfe K.H."/>
        </authorList>
    </citation>
    <scope>NUCLEOTIDE SEQUENCE [LARGE SCALE GENOMIC DNA]</scope>
    <source>
        <strain evidence="25 26">CBS2947</strain>
    </source>
</reference>
<keyword evidence="13" id="KW-0238">DNA-binding</keyword>
<dbReference type="FunFam" id="3.40.50.300:FF:001372">
    <property type="entry name" value="ATP-dependent DNA helicase chl1"/>
    <property type="match status" value="1"/>
</dbReference>
<evidence type="ECO:0000313" key="25">
    <source>
        <dbReference type="EMBL" id="QLQ79245.1"/>
    </source>
</evidence>
<dbReference type="GO" id="GO:0034085">
    <property type="term" value="P:establishment of sister chromatid cohesion"/>
    <property type="evidence" value="ECO:0007669"/>
    <property type="project" value="TreeGrafter"/>
</dbReference>
<evidence type="ECO:0000259" key="24">
    <source>
        <dbReference type="PROSITE" id="PS51193"/>
    </source>
</evidence>
<dbReference type="GO" id="GO:0005634">
    <property type="term" value="C:nucleus"/>
    <property type="evidence" value="ECO:0007669"/>
    <property type="project" value="UniProtKB-SubCell"/>
</dbReference>
<dbReference type="GO" id="GO:0046872">
    <property type="term" value="F:metal ion binding"/>
    <property type="evidence" value="ECO:0007669"/>
    <property type="project" value="UniProtKB-KW"/>
</dbReference>
<dbReference type="FunFam" id="3.40.50.300:FF:001968">
    <property type="entry name" value="ATP-dependent DNA helicase CHL1"/>
    <property type="match status" value="1"/>
</dbReference>
<keyword evidence="15" id="KW-0539">Nucleus</keyword>
<comment type="similarity">
    <text evidence="3">Belongs to the DEAD box helicase family. DEAH subfamily. DDX11/CHL1 sub-subfamily.</text>
</comment>
<evidence type="ECO:0000313" key="26">
    <source>
        <dbReference type="Proteomes" id="UP000510647"/>
    </source>
</evidence>
<dbReference type="SMART" id="SM00488">
    <property type="entry name" value="DEXDc2"/>
    <property type="match status" value="1"/>
</dbReference>
<feature type="coiled-coil region" evidence="23">
    <location>
        <begin position="161"/>
        <end position="188"/>
    </location>
</feature>
<evidence type="ECO:0000256" key="18">
    <source>
        <dbReference type="ARBA" id="ARBA00044969"/>
    </source>
</evidence>
<name>A0A7H9HS92_9SACH</name>
<dbReference type="SUPFAM" id="SSF52540">
    <property type="entry name" value="P-loop containing nucleoside triphosphate hydrolases"/>
    <property type="match status" value="2"/>
</dbReference>
<dbReference type="EC" id="5.6.2.3" evidence="18"/>
<keyword evidence="16" id="KW-0131">Cell cycle</keyword>
<gene>
    <name evidence="25" type="ORF">HG537_0B05920</name>
</gene>
<evidence type="ECO:0000256" key="8">
    <source>
        <dbReference type="ARBA" id="ARBA00022801"/>
    </source>
</evidence>
<comment type="catalytic activity">
    <reaction evidence="22">
        <text>ATP + H2O = ADP + phosphate + H(+)</text>
        <dbReference type="Rhea" id="RHEA:13065"/>
        <dbReference type="ChEBI" id="CHEBI:15377"/>
        <dbReference type="ChEBI" id="CHEBI:15378"/>
        <dbReference type="ChEBI" id="CHEBI:30616"/>
        <dbReference type="ChEBI" id="CHEBI:43474"/>
        <dbReference type="ChEBI" id="CHEBI:456216"/>
        <dbReference type="EC" id="5.6.2.3"/>
    </reaction>
</comment>
<evidence type="ECO:0000256" key="6">
    <source>
        <dbReference type="ARBA" id="ARBA00022723"/>
    </source>
</evidence>